<feature type="transmembrane region" description="Helical" evidence="5">
    <location>
        <begin position="7"/>
        <end position="23"/>
    </location>
</feature>
<evidence type="ECO:0000256" key="4">
    <source>
        <dbReference type="ARBA" id="ARBA00023136"/>
    </source>
</evidence>
<keyword evidence="6" id="KW-0489">Methyltransferase</keyword>
<evidence type="ECO:0000313" key="7">
    <source>
        <dbReference type="Proteomes" id="UP000184275"/>
    </source>
</evidence>
<feature type="transmembrane region" description="Helical" evidence="5">
    <location>
        <begin position="29"/>
        <end position="47"/>
    </location>
</feature>
<feature type="transmembrane region" description="Helical" evidence="5">
    <location>
        <begin position="100"/>
        <end position="116"/>
    </location>
</feature>
<dbReference type="Gene3D" id="1.20.120.1630">
    <property type="match status" value="1"/>
</dbReference>
<accession>A0A1M6U1Q9</accession>
<gene>
    <name evidence="6" type="ORF">SAMN05720469_11214</name>
</gene>
<feature type="transmembrane region" description="Helical" evidence="5">
    <location>
        <begin position="170"/>
        <end position="188"/>
    </location>
</feature>
<evidence type="ECO:0000313" key="6">
    <source>
        <dbReference type="EMBL" id="SHK63099.1"/>
    </source>
</evidence>
<dbReference type="AlphaFoldDB" id="A0A1M6U1Q9"/>
<dbReference type="EMBL" id="FRAW01000012">
    <property type="protein sequence ID" value="SHK63099.1"/>
    <property type="molecule type" value="Genomic_DNA"/>
</dbReference>
<dbReference type="GO" id="GO:0032259">
    <property type="term" value="P:methylation"/>
    <property type="evidence" value="ECO:0007669"/>
    <property type="project" value="UniProtKB-KW"/>
</dbReference>
<keyword evidence="2 5" id="KW-0812">Transmembrane</keyword>
<keyword evidence="7" id="KW-1185">Reference proteome</keyword>
<keyword evidence="3 5" id="KW-1133">Transmembrane helix</keyword>
<keyword evidence="6" id="KW-0808">Transferase</keyword>
<keyword evidence="4 5" id="KW-0472">Membrane</keyword>
<proteinExistence type="predicted"/>
<dbReference type="RefSeq" id="WP_159433698.1">
    <property type="nucleotide sequence ID" value="NZ_FRAW01000012.1"/>
</dbReference>
<evidence type="ECO:0000256" key="5">
    <source>
        <dbReference type="SAM" id="Phobius"/>
    </source>
</evidence>
<evidence type="ECO:0000256" key="1">
    <source>
        <dbReference type="ARBA" id="ARBA00004127"/>
    </source>
</evidence>
<dbReference type="Proteomes" id="UP000184275">
    <property type="component" value="Unassembled WGS sequence"/>
</dbReference>
<protein>
    <submittedName>
        <fullName evidence="6">Protein-S-isoprenylcysteine O-methyltransferase Ste14</fullName>
    </submittedName>
</protein>
<dbReference type="Pfam" id="PF04191">
    <property type="entry name" value="PEMT"/>
    <property type="match status" value="1"/>
</dbReference>
<evidence type="ECO:0000256" key="3">
    <source>
        <dbReference type="ARBA" id="ARBA00022989"/>
    </source>
</evidence>
<dbReference type="GO" id="GO:0008168">
    <property type="term" value="F:methyltransferase activity"/>
    <property type="evidence" value="ECO:0007669"/>
    <property type="project" value="UniProtKB-KW"/>
</dbReference>
<comment type="subcellular location">
    <subcellularLocation>
        <location evidence="1">Endomembrane system</location>
        <topology evidence="1">Multi-pass membrane protein</topology>
    </subcellularLocation>
</comment>
<sequence length="194" mass="22340">MKCLYRFRGVVLGIFALVLFLFPPHSGKIPLSAVGLAAAGVLLRIEARRVMGEHSRGNRVEAPALVTWGIYSRLRHPLYVSNLCVCYAFILFHLGWQWNAFAFAGVVTSFVVFLALRENAFLEKRFGESYRRWANRTAMFFPCRNKNVELDGVLNASKKSVKSAFIADKWTWIWLVFYTLLLMARKYVMDIFPF</sequence>
<reference evidence="7" key="1">
    <citation type="submission" date="2016-11" db="EMBL/GenBank/DDBJ databases">
        <authorList>
            <person name="Varghese N."/>
            <person name="Submissions S."/>
        </authorList>
    </citation>
    <scope>NUCLEOTIDE SEQUENCE [LARGE SCALE GENOMIC DNA]</scope>
    <source>
        <strain evidence="7">UWOS</strain>
    </source>
</reference>
<feature type="transmembrane region" description="Helical" evidence="5">
    <location>
        <begin position="78"/>
        <end position="94"/>
    </location>
</feature>
<name>A0A1M6U1Q9_9BACT</name>
<dbReference type="InterPro" id="IPR007318">
    <property type="entry name" value="Phopholipid_MeTrfase"/>
</dbReference>
<organism evidence="6 7">
    <name type="scientific">Fibrobacter intestinalis</name>
    <dbReference type="NCBI Taxonomy" id="28122"/>
    <lineage>
        <taxon>Bacteria</taxon>
        <taxon>Pseudomonadati</taxon>
        <taxon>Fibrobacterota</taxon>
        <taxon>Fibrobacteria</taxon>
        <taxon>Fibrobacterales</taxon>
        <taxon>Fibrobacteraceae</taxon>
        <taxon>Fibrobacter</taxon>
    </lineage>
</organism>
<evidence type="ECO:0000256" key="2">
    <source>
        <dbReference type="ARBA" id="ARBA00022692"/>
    </source>
</evidence>
<dbReference type="GO" id="GO:0012505">
    <property type="term" value="C:endomembrane system"/>
    <property type="evidence" value="ECO:0007669"/>
    <property type="project" value="UniProtKB-SubCell"/>
</dbReference>